<proteinExistence type="predicted"/>
<dbReference type="Proteomes" id="UP000386466">
    <property type="component" value="Unassembled WGS sequence"/>
</dbReference>
<accession>A0A485N1Q4</accession>
<evidence type="ECO:0000313" key="3">
    <source>
        <dbReference type="EMBL" id="VFV27295.1"/>
    </source>
</evidence>
<gene>
    <name evidence="3" type="ORF">LYPA_23C003803</name>
</gene>
<evidence type="ECO:0000256" key="1">
    <source>
        <dbReference type="ARBA" id="ARBA00022737"/>
    </source>
</evidence>
<evidence type="ECO:0000256" key="2">
    <source>
        <dbReference type="ARBA" id="ARBA00022803"/>
    </source>
</evidence>
<dbReference type="SUPFAM" id="SSF48452">
    <property type="entry name" value="TPR-like"/>
    <property type="match status" value="1"/>
</dbReference>
<dbReference type="Gene3D" id="1.25.40.10">
    <property type="entry name" value="Tetratricopeptide repeat domain"/>
    <property type="match status" value="1"/>
</dbReference>
<dbReference type="SMART" id="SM00028">
    <property type="entry name" value="TPR"/>
    <property type="match status" value="2"/>
</dbReference>
<evidence type="ECO:0000313" key="4">
    <source>
        <dbReference type="Proteomes" id="UP000386466"/>
    </source>
</evidence>
<dbReference type="GO" id="GO:0051879">
    <property type="term" value="F:Hsp90 protein binding"/>
    <property type="evidence" value="ECO:0007669"/>
    <property type="project" value="TreeGrafter"/>
</dbReference>
<keyword evidence="2" id="KW-0802">TPR repeat</keyword>
<protein>
    <submittedName>
        <fullName evidence="3">Stress-induced-phosphoprotein 1</fullName>
    </submittedName>
</protein>
<dbReference type="EMBL" id="CAAGRJ010009855">
    <property type="protein sequence ID" value="VFV27295.1"/>
    <property type="molecule type" value="Genomic_DNA"/>
</dbReference>
<dbReference type="InterPro" id="IPR011990">
    <property type="entry name" value="TPR-like_helical_dom_sf"/>
</dbReference>
<name>A0A485N1Q4_LYNPA</name>
<organism evidence="3 4">
    <name type="scientific">Lynx pardinus</name>
    <name type="common">Iberian lynx</name>
    <name type="synonym">Felis pardina</name>
    <dbReference type="NCBI Taxonomy" id="191816"/>
    <lineage>
        <taxon>Eukaryota</taxon>
        <taxon>Metazoa</taxon>
        <taxon>Chordata</taxon>
        <taxon>Craniata</taxon>
        <taxon>Vertebrata</taxon>
        <taxon>Euteleostomi</taxon>
        <taxon>Mammalia</taxon>
        <taxon>Eutheria</taxon>
        <taxon>Laurasiatheria</taxon>
        <taxon>Carnivora</taxon>
        <taxon>Feliformia</taxon>
        <taxon>Felidae</taxon>
        <taxon>Felinae</taxon>
        <taxon>Lynx</taxon>
    </lineage>
</organism>
<dbReference type="AlphaFoldDB" id="A0A485N1Q4"/>
<keyword evidence="4" id="KW-1185">Reference proteome</keyword>
<sequence length="108" mass="12503">MFSEREDPQTVKHYTEAIKRNPRDSKLYSNQAACYTKLLESQLVLRDCEECVQLEPTSIKGFTGKTSALEEMKHCRKTVDVYQKALELDANCKEAADSYQHRMMAQHN</sequence>
<reference evidence="3 4" key="1">
    <citation type="submission" date="2019-01" db="EMBL/GenBank/DDBJ databases">
        <authorList>
            <person name="Alioto T."/>
            <person name="Alioto T."/>
        </authorList>
    </citation>
    <scope>NUCLEOTIDE SEQUENCE [LARGE SCALE GENOMIC DNA]</scope>
</reference>
<dbReference type="PANTHER" id="PTHR22904">
    <property type="entry name" value="TPR REPEAT CONTAINING PROTEIN"/>
    <property type="match status" value="1"/>
</dbReference>
<keyword evidence="1" id="KW-0677">Repeat</keyword>
<dbReference type="InterPro" id="IPR019734">
    <property type="entry name" value="TPR_rpt"/>
</dbReference>
<dbReference type="PANTHER" id="PTHR22904:SF523">
    <property type="entry name" value="STRESS-INDUCED-PHOSPHOPROTEIN 1"/>
    <property type="match status" value="1"/>
</dbReference>